<evidence type="ECO:0000313" key="3">
    <source>
        <dbReference type="Proteomes" id="UP000022910"/>
    </source>
</evidence>
<keyword evidence="3" id="KW-1185">Reference proteome</keyword>
<comment type="caution">
    <text evidence="2">The sequence shown here is derived from an EMBL/GenBank/DDBJ whole genome shotgun (WGS) entry which is preliminary data.</text>
</comment>
<name>A0A015KNK1_RHIIW</name>
<organism evidence="2 3">
    <name type="scientific">Rhizophagus irregularis (strain DAOM 197198w)</name>
    <name type="common">Glomus intraradices</name>
    <dbReference type="NCBI Taxonomy" id="1432141"/>
    <lineage>
        <taxon>Eukaryota</taxon>
        <taxon>Fungi</taxon>
        <taxon>Fungi incertae sedis</taxon>
        <taxon>Mucoromycota</taxon>
        <taxon>Glomeromycotina</taxon>
        <taxon>Glomeromycetes</taxon>
        <taxon>Glomerales</taxon>
        <taxon>Glomeraceae</taxon>
        <taxon>Rhizophagus</taxon>
    </lineage>
</organism>
<dbReference type="EMBL" id="JEMT01025667">
    <property type="protein sequence ID" value="EXX61371.1"/>
    <property type="molecule type" value="Genomic_DNA"/>
</dbReference>
<sequence length="119" mass="13835">MLHSFIRITIYSKLINLTDTFKTPYKPSLLTMDIGVSFSFLFSYLHLIFPPSIPINNILLPLFRLSFGFLVLFPILLSFFVNEIITQLSPDRLVLVASCNFLNLLKNIINFFVYLRVKK</sequence>
<feature type="transmembrane region" description="Helical" evidence="1">
    <location>
        <begin position="93"/>
        <end position="115"/>
    </location>
</feature>
<dbReference type="HOGENOM" id="CLU_2062741_0_0_1"/>
<evidence type="ECO:0000256" key="1">
    <source>
        <dbReference type="SAM" id="Phobius"/>
    </source>
</evidence>
<gene>
    <name evidence="2" type="ORF">RirG_171780</name>
</gene>
<keyword evidence="1" id="KW-0812">Transmembrane</keyword>
<reference evidence="2 3" key="1">
    <citation type="submission" date="2014-02" db="EMBL/GenBank/DDBJ databases">
        <title>Single nucleus genome sequencing reveals high similarity among nuclei of an endomycorrhizal fungus.</title>
        <authorList>
            <person name="Lin K."/>
            <person name="Geurts R."/>
            <person name="Zhang Z."/>
            <person name="Limpens E."/>
            <person name="Saunders D.G."/>
            <person name="Mu D."/>
            <person name="Pang E."/>
            <person name="Cao H."/>
            <person name="Cha H."/>
            <person name="Lin T."/>
            <person name="Zhou Q."/>
            <person name="Shang Y."/>
            <person name="Li Y."/>
            <person name="Ivanov S."/>
            <person name="Sharma T."/>
            <person name="Velzen R.V."/>
            <person name="Ruijter N.D."/>
            <person name="Aanen D.K."/>
            <person name="Win J."/>
            <person name="Kamoun S."/>
            <person name="Bisseling T."/>
            <person name="Huang S."/>
        </authorList>
    </citation>
    <scope>NUCLEOTIDE SEQUENCE [LARGE SCALE GENOMIC DNA]</scope>
    <source>
        <strain evidence="3">DAOM197198w</strain>
    </source>
</reference>
<proteinExistence type="predicted"/>
<feature type="transmembrane region" description="Helical" evidence="1">
    <location>
        <begin position="61"/>
        <end position="81"/>
    </location>
</feature>
<protein>
    <submittedName>
        <fullName evidence="2">Uncharacterized protein</fullName>
    </submittedName>
</protein>
<keyword evidence="1" id="KW-1133">Transmembrane helix</keyword>
<keyword evidence="1" id="KW-0472">Membrane</keyword>
<feature type="transmembrane region" description="Helical" evidence="1">
    <location>
        <begin position="29"/>
        <end position="49"/>
    </location>
</feature>
<accession>A0A015KNK1</accession>
<dbReference type="AlphaFoldDB" id="A0A015KNK1"/>
<dbReference type="Proteomes" id="UP000022910">
    <property type="component" value="Unassembled WGS sequence"/>
</dbReference>
<evidence type="ECO:0000313" key="2">
    <source>
        <dbReference type="EMBL" id="EXX61371.1"/>
    </source>
</evidence>